<dbReference type="Pfam" id="PF00640">
    <property type="entry name" value="PID"/>
    <property type="match status" value="2"/>
</dbReference>
<dbReference type="GO" id="GO:0005634">
    <property type="term" value="C:nucleus"/>
    <property type="evidence" value="ECO:0007669"/>
    <property type="project" value="TreeGrafter"/>
</dbReference>
<name>A0A673GJR3_9TELE</name>
<evidence type="ECO:0000259" key="4">
    <source>
        <dbReference type="PROSITE" id="PS01179"/>
    </source>
</evidence>
<feature type="compositionally biased region" description="Basic and acidic residues" evidence="3">
    <location>
        <begin position="212"/>
        <end position="228"/>
    </location>
</feature>
<feature type="region of interest" description="Disordered" evidence="3">
    <location>
        <begin position="166"/>
        <end position="275"/>
    </location>
</feature>
<dbReference type="PROSITE" id="PS01179">
    <property type="entry name" value="PID"/>
    <property type="match status" value="2"/>
</dbReference>
<feature type="compositionally biased region" description="Basic and acidic residues" evidence="3">
    <location>
        <begin position="131"/>
        <end position="148"/>
    </location>
</feature>
<dbReference type="Ensembl" id="ENSSRHT00000013298.1">
    <property type="protein sequence ID" value="ENSSRHP00000012834.1"/>
    <property type="gene ID" value="ENSSRHG00000007262.1"/>
</dbReference>
<evidence type="ECO:0000256" key="3">
    <source>
        <dbReference type="SAM" id="MobiDB-lite"/>
    </source>
</evidence>
<dbReference type="CDD" id="cd01271">
    <property type="entry name" value="PTB2_Fe65"/>
    <property type="match status" value="1"/>
</dbReference>
<evidence type="ECO:0000256" key="2">
    <source>
        <dbReference type="ARBA" id="ARBA00022737"/>
    </source>
</evidence>
<sequence length="723" mass="79194">MMSVCVPSPRNPSPSVDVANHNGPSATPPNSLSLLSSHNQLLSGDVIKQGQTTPPKCRKKYALTSIQSAMGLGEGMTPPLSSSATTANPKLAKNGANQLRKAAERQDHNKNTTEEDEDGNTAGESELNIDDELRNVEDLNRKSPEHLKTKSCLESCLDDLSYELSDVQDEDVSKPLLEKEKNPCPSSPSKPHSPEDTPLLSVGSSSSSSSPETKKDRPRTGAKTDRALNRIQNLPHSDEESSWTTLSQDSASLGSPEESDIWGEQSFQTDPDLPPGWKMMTDMAGIYYWHIPTGTTQWERPAPCHPVPTGPSHASRKHSLGSLSPSPTPDHEDLQAATVNPDPSLKEFEGATLRYASLKLRNPAPMEEEDSSSINSDPEAKCFAVRSLGWVEMAEEDLAPGKSSVAVNNCIRQLSYCKNDIRDTVGIWGEGKDMYLILENNMLNLVDPMDRSVLHSQPIASIRVWGVGRDNGRDFAYVARDKDTRILKCHVFRCDTPAKAIATSLHEICSRIMAERKNAKAMAGGSLQDRTHAGLDVPLQAEFPTPKTELVQKFQVLYVGMMPVARPIGMDILNGAIDSLITSSIRDDWVPVMLNVADATVTVIKEKEEEEVLVECRVRFLSFMGVGKNVHSFAFIMDSGNQHFECHVFWCDPNAGSVSEAVQAACMLRYHKCLVARPPSQKACSQAPPADSVTRRVSTSVKRGVLSLIDTLKQKRPVTELPQ</sequence>
<proteinExistence type="predicted"/>
<dbReference type="Gene3D" id="2.20.70.10">
    <property type="match status" value="1"/>
</dbReference>
<evidence type="ECO:0000256" key="1">
    <source>
        <dbReference type="ARBA" id="ARBA00022553"/>
    </source>
</evidence>
<dbReference type="InterPro" id="IPR001202">
    <property type="entry name" value="WW_dom"/>
</dbReference>
<dbReference type="PANTHER" id="PTHR14058">
    <property type="entry name" value="AMYLOID BETA A4 PRECURSOR PROTEIN-BINDING FAMILY B"/>
    <property type="match status" value="1"/>
</dbReference>
<dbReference type="CDD" id="cd00201">
    <property type="entry name" value="WW"/>
    <property type="match status" value="1"/>
</dbReference>
<dbReference type="AlphaFoldDB" id="A0A673GJR3"/>
<feature type="region of interest" description="Disordered" evidence="3">
    <location>
        <begin position="1"/>
        <end position="38"/>
    </location>
</feature>
<dbReference type="InterPro" id="IPR006020">
    <property type="entry name" value="PTB/PI_dom"/>
</dbReference>
<gene>
    <name evidence="6" type="primary">apbb2</name>
</gene>
<evidence type="ECO:0000313" key="7">
    <source>
        <dbReference type="Proteomes" id="UP000472270"/>
    </source>
</evidence>
<protein>
    <recommendedName>
        <fullName evidence="8">Amyloid beta (A4) precursor protein-binding, family B, member 2b</fullName>
    </recommendedName>
</protein>
<accession>A0A673GJR3</accession>
<keyword evidence="7" id="KW-1185">Reference proteome</keyword>
<dbReference type="SUPFAM" id="SSF51045">
    <property type="entry name" value="WW domain"/>
    <property type="match status" value="1"/>
</dbReference>
<evidence type="ECO:0000313" key="6">
    <source>
        <dbReference type="Ensembl" id="ENSSRHP00000012834.1"/>
    </source>
</evidence>
<dbReference type="InterPro" id="IPR011993">
    <property type="entry name" value="PH-like_dom_sf"/>
</dbReference>
<evidence type="ECO:0000259" key="5">
    <source>
        <dbReference type="PROSITE" id="PS50020"/>
    </source>
</evidence>
<dbReference type="FunFam" id="2.20.70.10:FF:000003">
    <property type="entry name" value="amyloid beta A4 precursor protein-binding family B member 2"/>
    <property type="match status" value="1"/>
</dbReference>
<feature type="compositionally biased region" description="Basic and acidic residues" evidence="3">
    <location>
        <begin position="101"/>
        <end position="113"/>
    </location>
</feature>
<dbReference type="PROSITE" id="PS50020">
    <property type="entry name" value="WW_DOMAIN_2"/>
    <property type="match status" value="1"/>
</dbReference>
<dbReference type="FunFam" id="2.30.29.30:FF:000034">
    <property type="entry name" value="amyloid beta A4 precursor protein-binding family B member 2"/>
    <property type="match status" value="1"/>
</dbReference>
<feature type="region of interest" description="Disordered" evidence="3">
    <location>
        <begin position="71"/>
        <end position="152"/>
    </location>
</feature>
<dbReference type="Proteomes" id="UP000472270">
    <property type="component" value="Unassembled WGS sequence"/>
</dbReference>
<dbReference type="GO" id="GO:0006355">
    <property type="term" value="P:regulation of DNA-templated transcription"/>
    <property type="evidence" value="ECO:0007669"/>
    <property type="project" value="TreeGrafter"/>
</dbReference>
<feature type="compositionally biased region" description="Basic and acidic residues" evidence="3">
    <location>
        <begin position="171"/>
        <end position="182"/>
    </location>
</feature>
<dbReference type="FunFam" id="2.30.29.30:FF:000019">
    <property type="entry name" value="Amyloid beta (A4) precursor protein-binding, family B, member 1 (Fe65)"/>
    <property type="match status" value="1"/>
</dbReference>
<feature type="region of interest" description="Disordered" evidence="3">
    <location>
        <begin position="299"/>
        <end position="343"/>
    </location>
</feature>
<feature type="compositionally biased region" description="Polar residues" evidence="3">
    <location>
        <begin position="242"/>
        <end position="253"/>
    </location>
</feature>
<dbReference type="GO" id="GO:0005737">
    <property type="term" value="C:cytoplasm"/>
    <property type="evidence" value="ECO:0007669"/>
    <property type="project" value="TreeGrafter"/>
</dbReference>
<feature type="domain" description="PID" evidence="4">
    <location>
        <begin position="383"/>
        <end position="523"/>
    </location>
</feature>
<dbReference type="SMART" id="SM00456">
    <property type="entry name" value="WW"/>
    <property type="match status" value="1"/>
</dbReference>
<dbReference type="GO" id="GO:0001540">
    <property type="term" value="F:amyloid-beta binding"/>
    <property type="evidence" value="ECO:0007669"/>
    <property type="project" value="InterPro"/>
</dbReference>
<dbReference type="SUPFAM" id="SSF50729">
    <property type="entry name" value="PH domain-like"/>
    <property type="match status" value="2"/>
</dbReference>
<dbReference type="CDD" id="cd01272">
    <property type="entry name" value="PTB1_Fe65"/>
    <property type="match status" value="1"/>
</dbReference>
<dbReference type="Gene3D" id="2.30.29.30">
    <property type="entry name" value="Pleckstrin-homology domain (PH domain)/Phosphotyrosine-binding domain (PTB)"/>
    <property type="match status" value="2"/>
</dbReference>
<organism evidence="6 7">
    <name type="scientific">Sinocyclocheilus rhinocerous</name>
    <dbReference type="NCBI Taxonomy" id="307959"/>
    <lineage>
        <taxon>Eukaryota</taxon>
        <taxon>Metazoa</taxon>
        <taxon>Chordata</taxon>
        <taxon>Craniata</taxon>
        <taxon>Vertebrata</taxon>
        <taxon>Euteleostomi</taxon>
        <taxon>Actinopterygii</taxon>
        <taxon>Neopterygii</taxon>
        <taxon>Teleostei</taxon>
        <taxon>Ostariophysi</taxon>
        <taxon>Cypriniformes</taxon>
        <taxon>Cyprinidae</taxon>
        <taxon>Cyprininae</taxon>
        <taxon>Sinocyclocheilus</taxon>
    </lineage>
</organism>
<dbReference type="InterPro" id="IPR036020">
    <property type="entry name" value="WW_dom_sf"/>
</dbReference>
<keyword evidence="1" id="KW-0597">Phosphoprotein</keyword>
<feature type="domain" description="WW" evidence="5">
    <location>
        <begin position="271"/>
        <end position="303"/>
    </location>
</feature>
<evidence type="ECO:0008006" key="8">
    <source>
        <dbReference type="Google" id="ProtNLM"/>
    </source>
</evidence>
<dbReference type="Pfam" id="PF00397">
    <property type="entry name" value="WW"/>
    <property type="match status" value="1"/>
</dbReference>
<reference evidence="6" key="2">
    <citation type="submission" date="2025-09" db="UniProtKB">
        <authorList>
            <consortium name="Ensembl"/>
        </authorList>
    </citation>
    <scope>IDENTIFICATION</scope>
</reference>
<feature type="domain" description="PID" evidence="4">
    <location>
        <begin position="553"/>
        <end position="679"/>
    </location>
</feature>
<reference evidence="6" key="1">
    <citation type="submission" date="2025-08" db="UniProtKB">
        <authorList>
            <consortium name="Ensembl"/>
        </authorList>
    </citation>
    <scope>IDENTIFICATION</scope>
</reference>
<dbReference type="PROSITE" id="PS01159">
    <property type="entry name" value="WW_DOMAIN_1"/>
    <property type="match status" value="1"/>
</dbReference>
<dbReference type="InterPro" id="IPR039576">
    <property type="entry name" value="APBB1/2/3"/>
</dbReference>
<dbReference type="PANTHER" id="PTHR14058:SF11">
    <property type="entry name" value="AMYLOID BETA PRECURSOR PROTEIN BINDING FAMILY B MEMBER 2"/>
    <property type="match status" value="1"/>
</dbReference>
<keyword evidence="2" id="KW-0677">Repeat</keyword>
<dbReference type="SMART" id="SM00462">
    <property type="entry name" value="PTB"/>
    <property type="match status" value="2"/>
</dbReference>
<feature type="compositionally biased region" description="Polar residues" evidence="3">
    <location>
        <begin position="79"/>
        <end position="88"/>
    </location>
</feature>